<organism evidence="12 13">
    <name type="scientific">Lasallia pustulata</name>
    <dbReference type="NCBI Taxonomy" id="136370"/>
    <lineage>
        <taxon>Eukaryota</taxon>
        <taxon>Fungi</taxon>
        <taxon>Dikarya</taxon>
        <taxon>Ascomycota</taxon>
        <taxon>Pezizomycotina</taxon>
        <taxon>Lecanoromycetes</taxon>
        <taxon>OSLEUM clade</taxon>
        <taxon>Umbilicariomycetidae</taxon>
        <taxon>Umbilicariales</taxon>
        <taxon>Umbilicariaceae</taxon>
        <taxon>Lasallia</taxon>
    </lineage>
</organism>
<evidence type="ECO:0000313" key="12">
    <source>
        <dbReference type="EMBL" id="SLM36813.1"/>
    </source>
</evidence>
<name>A0A1W5D101_9LECA</name>
<evidence type="ECO:0000256" key="1">
    <source>
        <dbReference type="ARBA" id="ARBA00002743"/>
    </source>
</evidence>
<keyword evidence="6" id="KW-0963">Cytoplasm</keyword>
<dbReference type="AlphaFoldDB" id="A0A1W5D101"/>
<feature type="region of interest" description="Disordered" evidence="11">
    <location>
        <begin position="1"/>
        <end position="107"/>
    </location>
</feature>
<dbReference type="GO" id="GO:0005829">
    <property type="term" value="C:cytosol"/>
    <property type="evidence" value="ECO:0007669"/>
    <property type="project" value="UniProtKB-SubCell"/>
</dbReference>
<dbReference type="InterPro" id="IPR019357">
    <property type="entry name" value="SCOC"/>
</dbReference>
<protein>
    <recommendedName>
        <fullName evidence="14">BZIP transcription factor</fullName>
    </recommendedName>
</protein>
<comment type="subcellular location">
    <subcellularLocation>
        <location evidence="3">Cytoplasm</location>
        <location evidence="3">Cytosol</location>
    </subcellularLocation>
    <subcellularLocation>
        <location evidence="2">Golgi apparatus membrane</location>
        <topology evidence="2">Peripheral membrane protein</topology>
        <orientation evidence="2">Cytoplasmic side</orientation>
    </subcellularLocation>
    <subcellularLocation>
        <location evidence="4">Golgi apparatus</location>
        <location evidence="4">trans-Golgi network</location>
    </subcellularLocation>
</comment>
<evidence type="ECO:0008006" key="14">
    <source>
        <dbReference type="Google" id="ProtNLM"/>
    </source>
</evidence>
<reference evidence="13" key="1">
    <citation type="submission" date="2017-03" db="EMBL/GenBank/DDBJ databases">
        <authorList>
            <person name="Sharma R."/>
            <person name="Thines M."/>
        </authorList>
    </citation>
    <scope>NUCLEOTIDE SEQUENCE [LARGE SCALE GENOMIC DNA]</scope>
</reference>
<feature type="compositionally biased region" description="Low complexity" evidence="11">
    <location>
        <begin position="1"/>
        <end position="14"/>
    </location>
</feature>
<feature type="coiled-coil region" evidence="10">
    <location>
        <begin position="121"/>
        <end position="148"/>
    </location>
</feature>
<keyword evidence="13" id="KW-1185">Reference proteome</keyword>
<keyword evidence="8 10" id="KW-0175">Coiled coil</keyword>
<evidence type="ECO:0000256" key="11">
    <source>
        <dbReference type="SAM" id="MobiDB-lite"/>
    </source>
</evidence>
<evidence type="ECO:0000256" key="3">
    <source>
        <dbReference type="ARBA" id="ARBA00004514"/>
    </source>
</evidence>
<evidence type="ECO:0000256" key="7">
    <source>
        <dbReference type="ARBA" id="ARBA00023034"/>
    </source>
</evidence>
<dbReference type="Gene3D" id="1.20.5.170">
    <property type="match status" value="1"/>
</dbReference>
<evidence type="ECO:0000256" key="2">
    <source>
        <dbReference type="ARBA" id="ARBA00004255"/>
    </source>
</evidence>
<sequence>MATTTPSQTTSSDTIPLPSIADPLPRPTPDSTPSSTVSSDNEHARMGRASLPSRPKLSSRHASSTNIVPLTHPSVEIRHEAYPPDDARAMSPRRSSEETAKIGQETRVAVQEHARVLQSGLSALAERIETVKADHDKLEKQNVALQDYIGGLTRSMSSTSIKAKK</sequence>
<accession>A0A1W5D101</accession>
<feature type="compositionally biased region" description="Basic and acidic residues" evidence="11">
    <location>
        <begin position="75"/>
        <end position="100"/>
    </location>
</feature>
<evidence type="ECO:0000256" key="9">
    <source>
        <dbReference type="ARBA" id="ARBA00023136"/>
    </source>
</evidence>
<evidence type="ECO:0000256" key="10">
    <source>
        <dbReference type="SAM" id="Coils"/>
    </source>
</evidence>
<evidence type="ECO:0000256" key="8">
    <source>
        <dbReference type="ARBA" id="ARBA00023054"/>
    </source>
</evidence>
<dbReference type="GO" id="GO:0000139">
    <property type="term" value="C:Golgi membrane"/>
    <property type="evidence" value="ECO:0007669"/>
    <property type="project" value="UniProtKB-SubCell"/>
</dbReference>
<dbReference type="Pfam" id="PF10224">
    <property type="entry name" value="DUF2205"/>
    <property type="match status" value="1"/>
</dbReference>
<proteinExistence type="inferred from homology"/>
<comment type="similarity">
    <text evidence="5">Belongs to the SCOC family.</text>
</comment>
<dbReference type="EMBL" id="FWEW01001349">
    <property type="protein sequence ID" value="SLM36813.1"/>
    <property type="molecule type" value="Genomic_DNA"/>
</dbReference>
<dbReference type="PANTHER" id="PTHR21614">
    <property type="entry name" value="SHORT COILED COIL PROTEIN"/>
    <property type="match status" value="1"/>
</dbReference>
<evidence type="ECO:0000256" key="4">
    <source>
        <dbReference type="ARBA" id="ARBA00004601"/>
    </source>
</evidence>
<dbReference type="PANTHER" id="PTHR21614:SF0">
    <property type="entry name" value="GEO08385P1"/>
    <property type="match status" value="1"/>
</dbReference>
<dbReference type="GO" id="GO:0005802">
    <property type="term" value="C:trans-Golgi network"/>
    <property type="evidence" value="ECO:0007669"/>
    <property type="project" value="TreeGrafter"/>
</dbReference>
<evidence type="ECO:0000256" key="5">
    <source>
        <dbReference type="ARBA" id="ARBA00010880"/>
    </source>
</evidence>
<evidence type="ECO:0000256" key="6">
    <source>
        <dbReference type="ARBA" id="ARBA00022490"/>
    </source>
</evidence>
<keyword evidence="9" id="KW-0472">Membrane</keyword>
<keyword evidence="7" id="KW-0333">Golgi apparatus</keyword>
<comment type="function">
    <text evidence="1">Positive regulator of amino acid starvation-induced autophagy.</text>
</comment>
<dbReference type="Proteomes" id="UP000192927">
    <property type="component" value="Unassembled WGS sequence"/>
</dbReference>
<evidence type="ECO:0000313" key="13">
    <source>
        <dbReference type="Proteomes" id="UP000192927"/>
    </source>
</evidence>